<dbReference type="PANTHER" id="PTHR42928:SF5">
    <property type="entry name" value="BLR1237 PROTEIN"/>
    <property type="match status" value="1"/>
</dbReference>
<dbReference type="Gene3D" id="3.40.190.150">
    <property type="entry name" value="Bordetella uptake gene, domain 1"/>
    <property type="match status" value="1"/>
</dbReference>
<sequence length="330" mass="37277">MFRKKYWVIFCSLLIISACGTAESGADENWPEDEEELTMVVPFPEGGSADRQARALTSELEEELGVPVVVDNREGGAGAVGTTSHYEGDPDDGSHFIYQSQPHFQATIFRDADYDIDDFDYIGLTHESPITIWANEDSNYETFEDLMTTIEENPGELSYSMISASWSDTSVQMLTDELQMEVTDVPYDGGAEIRTALLGGEVDFTASDIDGTLAGGGDDLHPLAMFSDEPYEHAPDIPLVNEELDDMGYDMEFPEISNARFIQVKSEFRENHPERYEELAEAVEEAANSDAFIEQGEDEHMYYTWESEEETRDRVEEAYELMSEYDYLFQ</sequence>
<accession>A0A1G8SCG3</accession>
<protein>
    <submittedName>
        <fullName evidence="3">Tripartite-type tricarboxylate transporter, receptor component TctC</fullName>
    </submittedName>
</protein>
<gene>
    <name evidence="3" type="ORF">SAMN04488123_12530</name>
</gene>
<dbReference type="PIRSF" id="PIRSF017082">
    <property type="entry name" value="YflP"/>
    <property type="match status" value="1"/>
</dbReference>
<proteinExistence type="inferred from homology"/>
<feature type="signal peptide" evidence="2">
    <location>
        <begin position="1"/>
        <end position="22"/>
    </location>
</feature>
<dbReference type="InterPro" id="IPR042100">
    <property type="entry name" value="Bug_dom1"/>
</dbReference>
<dbReference type="OrthoDB" id="8881899at2"/>
<dbReference type="RefSeq" id="WP_090400033.1">
    <property type="nucleotide sequence ID" value="NZ_FNEN01000025.1"/>
</dbReference>
<name>A0A1G8SCG3_9BACI</name>
<feature type="chain" id="PRO_5038442130" evidence="2">
    <location>
        <begin position="23"/>
        <end position="330"/>
    </location>
</feature>
<dbReference type="PANTHER" id="PTHR42928">
    <property type="entry name" value="TRICARBOXYLATE-BINDING PROTEIN"/>
    <property type="match status" value="1"/>
</dbReference>
<dbReference type="Proteomes" id="UP000198853">
    <property type="component" value="Unassembled WGS sequence"/>
</dbReference>
<keyword evidence="2" id="KW-0732">Signal</keyword>
<evidence type="ECO:0000313" key="4">
    <source>
        <dbReference type="Proteomes" id="UP000198853"/>
    </source>
</evidence>
<evidence type="ECO:0000256" key="1">
    <source>
        <dbReference type="ARBA" id="ARBA00006987"/>
    </source>
</evidence>
<dbReference type="AlphaFoldDB" id="A0A1G8SCG3"/>
<keyword evidence="3" id="KW-0675">Receptor</keyword>
<comment type="similarity">
    <text evidence="1">Belongs to the UPF0065 (bug) family.</text>
</comment>
<keyword evidence="4" id="KW-1185">Reference proteome</keyword>
<dbReference type="EMBL" id="FNEN01000025">
    <property type="protein sequence ID" value="SDJ26908.1"/>
    <property type="molecule type" value="Genomic_DNA"/>
</dbReference>
<organism evidence="3 4">
    <name type="scientific">Natribacillus halophilus</name>
    <dbReference type="NCBI Taxonomy" id="549003"/>
    <lineage>
        <taxon>Bacteria</taxon>
        <taxon>Bacillati</taxon>
        <taxon>Bacillota</taxon>
        <taxon>Bacilli</taxon>
        <taxon>Bacillales</taxon>
        <taxon>Bacillaceae</taxon>
        <taxon>Natribacillus</taxon>
    </lineage>
</organism>
<evidence type="ECO:0000256" key="2">
    <source>
        <dbReference type="SAM" id="SignalP"/>
    </source>
</evidence>
<dbReference type="SUPFAM" id="SSF53850">
    <property type="entry name" value="Periplasmic binding protein-like II"/>
    <property type="match status" value="1"/>
</dbReference>
<dbReference type="Gene3D" id="3.40.190.10">
    <property type="entry name" value="Periplasmic binding protein-like II"/>
    <property type="match status" value="1"/>
</dbReference>
<dbReference type="Pfam" id="PF03401">
    <property type="entry name" value="TctC"/>
    <property type="match status" value="1"/>
</dbReference>
<reference evidence="3 4" key="1">
    <citation type="submission" date="2016-10" db="EMBL/GenBank/DDBJ databases">
        <authorList>
            <person name="de Groot N.N."/>
        </authorList>
    </citation>
    <scope>NUCLEOTIDE SEQUENCE [LARGE SCALE GENOMIC DNA]</scope>
    <source>
        <strain evidence="3 4">DSM 21771</strain>
    </source>
</reference>
<dbReference type="InterPro" id="IPR005064">
    <property type="entry name" value="BUG"/>
</dbReference>
<evidence type="ECO:0000313" key="3">
    <source>
        <dbReference type="EMBL" id="SDJ26908.1"/>
    </source>
</evidence>
<dbReference type="PROSITE" id="PS51257">
    <property type="entry name" value="PROKAR_LIPOPROTEIN"/>
    <property type="match status" value="1"/>
</dbReference>